<evidence type="ECO:0000313" key="1">
    <source>
        <dbReference type="EMBL" id="ESQ31050.1"/>
    </source>
</evidence>
<organism evidence="1 2">
    <name type="scientific">Eutrema salsugineum</name>
    <name type="common">Saltwater cress</name>
    <name type="synonym">Sisymbrium salsugineum</name>
    <dbReference type="NCBI Taxonomy" id="72664"/>
    <lineage>
        <taxon>Eukaryota</taxon>
        <taxon>Viridiplantae</taxon>
        <taxon>Streptophyta</taxon>
        <taxon>Embryophyta</taxon>
        <taxon>Tracheophyta</taxon>
        <taxon>Spermatophyta</taxon>
        <taxon>Magnoliopsida</taxon>
        <taxon>eudicotyledons</taxon>
        <taxon>Gunneridae</taxon>
        <taxon>Pentapetalae</taxon>
        <taxon>rosids</taxon>
        <taxon>malvids</taxon>
        <taxon>Brassicales</taxon>
        <taxon>Brassicaceae</taxon>
        <taxon>Eutremeae</taxon>
        <taxon>Eutrema</taxon>
    </lineage>
</organism>
<reference evidence="1 2" key="1">
    <citation type="journal article" date="2013" name="Front. Plant Sci.">
        <title>The Reference Genome of the Halophytic Plant Eutrema salsugineum.</title>
        <authorList>
            <person name="Yang R."/>
            <person name="Jarvis D.E."/>
            <person name="Chen H."/>
            <person name="Beilstein M.A."/>
            <person name="Grimwood J."/>
            <person name="Jenkins J."/>
            <person name="Shu S."/>
            <person name="Prochnik S."/>
            <person name="Xin M."/>
            <person name="Ma C."/>
            <person name="Schmutz J."/>
            <person name="Wing R.A."/>
            <person name="Mitchell-Olds T."/>
            <person name="Schumaker K.S."/>
            <person name="Wang X."/>
        </authorList>
    </citation>
    <scope>NUCLEOTIDE SEQUENCE [LARGE SCALE GENOMIC DNA]</scope>
</reference>
<keyword evidence="2" id="KW-1185">Reference proteome</keyword>
<proteinExistence type="predicted"/>
<dbReference type="KEGG" id="eus:EUTSA_v10012151mg"/>
<evidence type="ECO:0000313" key="2">
    <source>
        <dbReference type="Proteomes" id="UP000030689"/>
    </source>
</evidence>
<dbReference type="AlphaFoldDB" id="V4JZS4"/>
<dbReference type="Gramene" id="ESQ31050">
    <property type="protein sequence ID" value="ESQ31050"/>
    <property type="gene ID" value="EUTSA_v10012151mg"/>
</dbReference>
<protein>
    <submittedName>
        <fullName evidence="1">Uncharacterized protein</fullName>
    </submittedName>
</protein>
<gene>
    <name evidence="1" type="ORF">EUTSA_v10012151mg</name>
</gene>
<dbReference type="EMBL" id="KI517809">
    <property type="protein sequence ID" value="ESQ31050.1"/>
    <property type="molecule type" value="Genomic_DNA"/>
</dbReference>
<sequence length="119" mass="13539">MDNPSPLLSYKIDHRLEQHPDAKDLMINVEIEIIRAGQECDIKRSSFSFSAHEFVKEGYNSLNKEKLYYFLIESGIEDCDTQFMINDMILSVCLIDNGLGGVLTVLLNIRLPSIDPISM</sequence>
<accession>V4JZS4</accession>
<dbReference type="Proteomes" id="UP000030689">
    <property type="component" value="Unassembled WGS sequence"/>
</dbReference>
<name>V4JZS4_EUTSA</name>